<evidence type="ECO:0000256" key="7">
    <source>
        <dbReference type="PIRSR" id="PIRSR016262-1"/>
    </source>
</evidence>
<dbReference type="RefSeq" id="XP_031025961.1">
    <property type="nucleotide sequence ID" value="XM_031168021.1"/>
</dbReference>
<dbReference type="Gene3D" id="3.30.930.10">
    <property type="entry name" value="Bira Bifunctional Protein, Domain 2"/>
    <property type="match status" value="1"/>
</dbReference>
<dbReference type="FunFam" id="3.30.930.10:FF:000035">
    <property type="entry name" value="Putative lipoyltransferase 2, mitochondrial"/>
    <property type="match status" value="1"/>
</dbReference>
<evidence type="ECO:0000256" key="6">
    <source>
        <dbReference type="PIRNR" id="PIRNR016262"/>
    </source>
</evidence>
<dbReference type="AlphaFoldDB" id="A0A507C836"/>
<comment type="function">
    <text evidence="6">Catalyzes the transfer of endogenously produced octanoic acid from octanoyl-acyl-carrier-protein onto the lipoyl domains of lipoate-dependent enzymes. Lipoyl-ACP can also act as a substrate although octanoyl-ACP is likely to be the physiological substrate.</text>
</comment>
<dbReference type="InterPro" id="IPR020605">
    <property type="entry name" value="Octanoyltransferase_CS"/>
</dbReference>
<feature type="binding site" evidence="8">
    <location>
        <begin position="161"/>
        <end position="163"/>
    </location>
    <ligand>
        <name>substrate</name>
    </ligand>
</feature>
<evidence type="ECO:0000313" key="12">
    <source>
        <dbReference type="Proteomes" id="UP000319731"/>
    </source>
</evidence>
<dbReference type="Proteomes" id="UP000319731">
    <property type="component" value="Unassembled WGS sequence"/>
</dbReference>
<evidence type="ECO:0000259" key="10">
    <source>
        <dbReference type="PROSITE" id="PS51733"/>
    </source>
</evidence>
<feature type="binding site" evidence="8">
    <location>
        <begin position="148"/>
        <end position="150"/>
    </location>
    <ligand>
        <name>substrate</name>
    </ligand>
</feature>
<proteinExistence type="inferred from homology"/>
<feature type="active site" description="Acyl-thioester intermediate" evidence="7">
    <location>
        <position position="179"/>
    </location>
</feature>
<dbReference type="GeneID" id="42003318"/>
<organism evidence="11 12">
    <name type="scientific">Synchytrium microbalum</name>
    <dbReference type="NCBI Taxonomy" id="1806994"/>
    <lineage>
        <taxon>Eukaryota</taxon>
        <taxon>Fungi</taxon>
        <taxon>Fungi incertae sedis</taxon>
        <taxon>Chytridiomycota</taxon>
        <taxon>Chytridiomycota incertae sedis</taxon>
        <taxon>Chytridiomycetes</taxon>
        <taxon>Synchytriales</taxon>
        <taxon>Synchytriaceae</taxon>
        <taxon>Synchytrium</taxon>
    </lineage>
</organism>
<gene>
    <name evidence="11" type="primary">LIP2</name>
    <name evidence="11" type="ORF">SmJEL517_g02093</name>
</gene>
<comment type="subcellular location">
    <subcellularLocation>
        <location evidence="1">Mitochondrion</location>
    </subcellularLocation>
</comment>
<feature type="site" description="Lowers pKa of active site Cys" evidence="9">
    <location>
        <position position="145"/>
    </location>
</feature>
<keyword evidence="4 6" id="KW-0808">Transferase</keyword>
<evidence type="ECO:0000256" key="5">
    <source>
        <dbReference type="ARBA" id="ARBA00023315"/>
    </source>
</evidence>
<comment type="catalytic activity">
    <reaction evidence="6">
        <text>octanoyl-[ACP] + L-lysyl-[protein] = N(6)-octanoyl-L-lysyl-[protein] + holo-[ACP] + H(+)</text>
        <dbReference type="Rhea" id="RHEA:17665"/>
        <dbReference type="Rhea" id="RHEA-COMP:9636"/>
        <dbReference type="Rhea" id="RHEA-COMP:9685"/>
        <dbReference type="Rhea" id="RHEA-COMP:9752"/>
        <dbReference type="Rhea" id="RHEA-COMP:9928"/>
        <dbReference type="ChEBI" id="CHEBI:15378"/>
        <dbReference type="ChEBI" id="CHEBI:29969"/>
        <dbReference type="ChEBI" id="CHEBI:64479"/>
        <dbReference type="ChEBI" id="CHEBI:78463"/>
        <dbReference type="ChEBI" id="CHEBI:78809"/>
        <dbReference type="EC" id="2.3.1.181"/>
    </reaction>
</comment>
<dbReference type="GO" id="GO:0005739">
    <property type="term" value="C:mitochondrion"/>
    <property type="evidence" value="ECO:0007669"/>
    <property type="project" value="UniProtKB-SubCell"/>
</dbReference>
<evidence type="ECO:0000256" key="8">
    <source>
        <dbReference type="PIRSR" id="PIRSR016262-2"/>
    </source>
</evidence>
<comment type="pathway">
    <text evidence="2 6">Protein modification; protein lipoylation via endogenous pathway; protein N(6)-(lipoyl)lysine from octanoyl-[acyl-carrier-protein]: step 1/2.</text>
</comment>
<reference evidence="11 12" key="1">
    <citation type="journal article" date="2019" name="Sci. Rep.">
        <title>Comparative genomics of chytrid fungi reveal insights into the obligate biotrophic and pathogenic lifestyle of Synchytrium endobioticum.</title>
        <authorList>
            <person name="van de Vossenberg B.T.L.H."/>
            <person name="Warris S."/>
            <person name="Nguyen H.D.T."/>
            <person name="van Gent-Pelzer M.P.E."/>
            <person name="Joly D.L."/>
            <person name="van de Geest H.C."/>
            <person name="Bonants P.J.M."/>
            <person name="Smith D.S."/>
            <person name="Levesque C.A."/>
            <person name="van der Lee T.A.J."/>
        </authorList>
    </citation>
    <scope>NUCLEOTIDE SEQUENCE [LARGE SCALE GENOMIC DNA]</scope>
    <source>
        <strain evidence="11 12">JEL517</strain>
    </source>
</reference>
<dbReference type="InterPro" id="IPR004143">
    <property type="entry name" value="BPL_LPL_catalytic"/>
</dbReference>
<protein>
    <recommendedName>
        <fullName evidence="6">Octanoyltransferase</fullName>
        <ecNumber evidence="6">2.3.1.181</ecNumber>
    </recommendedName>
</protein>
<accession>A0A507C836</accession>
<keyword evidence="12" id="KW-1185">Reference proteome</keyword>
<dbReference type="CDD" id="cd16444">
    <property type="entry name" value="LipB"/>
    <property type="match status" value="1"/>
</dbReference>
<dbReference type="NCBIfam" id="TIGR00214">
    <property type="entry name" value="lipB"/>
    <property type="match status" value="1"/>
</dbReference>
<dbReference type="EMBL" id="QEAO01000008">
    <property type="protein sequence ID" value="TPX35488.1"/>
    <property type="molecule type" value="Genomic_DNA"/>
</dbReference>
<feature type="binding site" evidence="8">
    <location>
        <begin position="82"/>
        <end position="89"/>
    </location>
    <ligand>
        <name>substrate</name>
    </ligand>
</feature>
<dbReference type="Pfam" id="PF21948">
    <property type="entry name" value="LplA-B_cat"/>
    <property type="match status" value="1"/>
</dbReference>
<keyword evidence="5 6" id="KW-0012">Acyltransferase</keyword>
<feature type="domain" description="BPL/LPL catalytic" evidence="10">
    <location>
        <begin position="38"/>
        <end position="218"/>
    </location>
</feature>
<dbReference type="NCBIfam" id="NF010925">
    <property type="entry name" value="PRK14345.1"/>
    <property type="match status" value="1"/>
</dbReference>
<dbReference type="PROSITE" id="PS01313">
    <property type="entry name" value="LIPB"/>
    <property type="match status" value="1"/>
</dbReference>
<dbReference type="OrthoDB" id="19908at2759"/>
<dbReference type="EC" id="2.3.1.181" evidence="6"/>
<dbReference type="PANTHER" id="PTHR10993:SF7">
    <property type="entry name" value="LIPOYLTRANSFERASE 2, MITOCHONDRIAL-RELATED"/>
    <property type="match status" value="1"/>
</dbReference>
<dbReference type="SUPFAM" id="SSF55681">
    <property type="entry name" value="Class II aaRS and biotin synthetases"/>
    <property type="match status" value="1"/>
</dbReference>
<evidence type="ECO:0000313" key="11">
    <source>
        <dbReference type="EMBL" id="TPX35488.1"/>
    </source>
</evidence>
<dbReference type="PIRSF" id="PIRSF016262">
    <property type="entry name" value="LPLase"/>
    <property type="match status" value="1"/>
</dbReference>
<dbReference type="InterPro" id="IPR000544">
    <property type="entry name" value="Octanoyltransferase"/>
</dbReference>
<dbReference type="PANTHER" id="PTHR10993">
    <property type="entry name" value="OCTANOYLTRANSFERASE"/>
    <property type="match status" value="1"/>
</dbReference>
<sequence length="237" mass="26311">MTTCPTIYSRYLGSIPYTRALALQSALVQARIRRDSPLRDSNMLLLLQHPPTYTAGRRIKGTAHTEGRRLRDLGADYYEVMRGGQTTFHGPGQLVGYPILDLRQYQMSVRSYVAALETCLIQTCLKYDVSAQTTPDTGVWVQGSKIAAIGVHVSRHIASHGFALNCNTDLSWFHHIVACGLADKTSTSLSHELNREITVQDTLKHVRTAFAQVFNAQIVDGLPPALEADFQKLLQSK</sequence>
<dbReference type="InterPro" id="IPR045864">
    <property type="entry name" value="aa-tRNA-synth_II/BPL/LPL"/>
</dbReference>
<dbReference type="PROSITE" id="PS51733">
    <property type="entry name" value="BPL_LPL_CATALYTIC"/>
    <property type="match status" value="1"/>
</dbReference>
<evidence type="ECO:0000256" key="4">
    <source>
        <dbReference type="ARBA" id="ARBA00022679"/>
    </source>
</evidence>
<comment type="caution">
    <text evidence="11">The sequence shown here is derived from an EMBL/GenBank/DDBJ whole genome shotgun (WGS) entry which is preliminary data.</text>
</comment>
<dbReference type="UniPathway" id="UPA00538">
    <property type="reaction ID" value="UER00592"/>
</dbReference>
<dbReference type="GO" id="GO:0033819">
    <property type="term" value="F:lipoyl(octanoyl) transferase activity"/>
    <property type="evidence" value="ECO:0007669"/>
    <property type="project" value="UniProtKB-EC"/>
</dbReference>
<dbReference type="STRING" id="1806994.A0A507C836"/>
<evidence type="ECO:0000256" key="9">
    <source>
        <dbReference type="PIRSR" id="PIRSR016262-3"/>
    </source>
</evidence>
<dbReference type="HAMAP" id="MF_00013">
    <property type="entry name" value="LipB"/>
    <property type="match status" value="1"/>
</dbReference>
<evidence type="ECO:0000256" key="3">
    <source>
        <dbReference type="ARBA" id="ARBA00007907"/>
    </source>
</evidence>
<comment type="similarity">
    <text evidence="3 6">Belongs to the LipB family.</text>
</comment>
<dbReference type="GO" id="GO:0009249">
    <property type="term" value="P:protein lipoylation"/>
    <property type="evidence" value="ECO:0007669"/>
    <property type="project" value="InterPro"/>
</dbReference>
<evidence type="ECO:0000256" key="1">
    <source>
        <dbReference type="ARBA" id="ARBA00004173"/>
    </source>
</evidence>
<name>A0A507C836_9FUNG</name>
<evidence type="ECO:0000256" key="2">
    <source>
        <dbReference type="ARBA" id="ARBA00004821"/>
    </source>
</evidence>